<dbReference type="Pfam" id="PF08246">
    <property type="entry name" value="Inhibitor_I29"/>
    <property type="match status" value="1"/>
</dbReference>
<reference evidence="15" key="1">
    <citation type="submission" date="2021-01" db="EMBL/GenBank/DDBJ databases">
        <authorList>
            <consortium name="Genoscope - CEA"/>
            <person name="William W."/>
        </authorList>
    </citation>
    <scope>NUCLEOTIDE SEQUENCE</scope>
</reference>
<comment type="function">
    <text evidence="11">May be involved in extracellular digestion.</text>
</comment>
<accession>A0A8S1NHX5</accession>
<evidence type="ECO:0000313" key="16">
    <source>
        <dbReference type="Proteomes" id="UP000688137"/>
    </source>
</evidence>
<dbReference type="Pfam" id="PF00112">
    <property type="entry name" value="Peptidase_C1"/>
    <property type="match status" value="1"/>
</dbReference>
<dbReference type="InterPro" id="IPR039417">
    <property type="entry name" value="Peptidase_C1A_papain-like"/>
</dbReference>
<dbReference type="GO" id="GO:0005576">
    <property type="term" value="C:extracellular region"/>
    <property type="evidence" value="ECO:0007669"/>
    <property type="project" value="UniProtKB-SubCell"/>
</dbReference>
<evidence type="ECO:0000256" key="5">
    <source>
        <dbReference type="ARBA" id="ARBA00022801"/>
    </source>
</evidence>
<evidence type="ECO:0000259" key="13">
    <source>
        <dbReference type="SMART" id="SM00645"/>
    </source>
</evidence>
<keyword evidence="16" id="KW-1185">Reference proteome</keyword>
<evidence type="ECO:0000256" key="7">
    <source>
        <dbReference type="ARBA" id="ARBA00023145"/>
    </source>
</evidence>
<dbReference type="FunFam" id="3.90.70.10:FF:000104">
    <property type="entry name" value="Cathepsin L 1"/>
    <property type="match status" value="1"/>
</dbReference>
<sequence>MKEILGLATVILMGITLYMNGQSEISTQNQFQQWQSLHSKFYTQIEEQYRRMVFEQNKKMIDEHNANPENTYTMAINQFADLTKEEFVATYLSSEYSQGLKKKSIKAKSQSIPNESYDWRNTTTVRDMKSGCISSWAFSTVGAAESYLTVVKSQKLLLSAQQLLDCDATSFSCNGGVPYKGLDYIINYGITVESVYPYTARFSPCKKEGGPYTINGQEDVDDLKSALRQYGVSVFVDATNWQFYSTGIFSNCEDNVNFAATAVGFTDQYWIVQSSYGTGWGQNGYIYLAPGDTCGVESFGVRAL</sequence>
<evidence type="ECO:0000256" key="3">
    <source>
        <dbReference type="ARBA" id="ARBA00022670"/>
    </source>
</evidence>
<evidence type="ECO:0000256" key="6">
    <source>
        <dbReference type="ARBA" id="ARBA00022807"/>
    </source>
</evidence>
<dbReference type="SMART" id="SM00645">
    <property type="entry name" value="Pept_C1"/>
    <property type="match status" value="1"/>
</dbReference>
<dbReference type="GO" id="GO:0006508">
    <property type="term" value="P:proteolysis"/>
    <property type="evidence" value="ECO:0007669"/>
    <property type="project" value="UniProtKB-KW"/>
</dbReference>
<evidence type="ECO:0000259" key="14">
    <source>
        <dbReference type="SMART" id="SM00848"/>
    </source>
</evidence>
<keyword evidence="8" id="KW-1015">Disulfide bond</keyword>
<keyword evidence="6" id="KW-0788">Thiol protease</keyword>
<keyword evidence="4 12" id="KW-0732">Signal</keyword>
<organism evidence="15 16">
    <name type="scientific">Paramecium primaurelia</name>
    <dbReference type="NCBI Taxonomy" id="5886"/>
    <lineage>
        <taxon>Eukaryota</taxon>
        <taxon>Sar</taxon>
        <taxon>Alveolata</taxon>
        <taxon>Ciliophora</taxon>
        <taxon>Intramacronucleata</taxon>
        <taxon>Oligohymenophorea</taxon>
        <taxon>Peniculida</taxon>
        <taxon>Parameciidae</taxon>
        <taxon>Paramecium</taxon>
    </lineage>
</organism>
<dbReference type="Proteomes" id="UP000688137">
    <property type="component" value="Unassembled WGS sequence"/>
</dbReference>
<dbReference type="OMA" id="CISSWAF"/>
<protein>
    <recommendedName>
        <fullName evidence="10">cathepsin L</fullName>
        <ecNumber evidence="10">3.4.22.15</ecNumber>
    </recommendedName>
</protein>
<feature type="domain" description="Peptidase C1A papain C-terminal" evidence="13">
    <location>
        <begin position="113"/>
        <end position="304"/>
    </location>
</feature>
<dbReference type="InterPro" id="IPR000668">
    <property type="entry name" value="Peptidase_C1A_C"/>
</dbReference>
<dbReference type="EC" id="3.4.22.15" evidence="10"/>
<evidence type="ECO:0000313" key="15">
    <source>
        <dbReference type="EMBL" id="CAD8090899.1"/>
    </source>
</evidence>
<dbReference type="PANTHER" id="PTHR12411">
    <property type="entry name" value="CYSTEINE PROTEASE FAMILY C1-RELATED"/>
    <property type="match status" value="1"/>
</dbReference>
<name>A0A8S1NHX5_PARPR</name>
<evidence type="ECO:0000256" key="12">
    <source>
        <dbReference type="SAM" id="SignalP"/>
    </source>
</evidence>
<dbReference type="InterPro" id="IPR013128">
    <property type="entry name" value="Peptidase_C1A"/>
</dbReference>
<keyword evidence="2" id="KW-0964">Secreted</keyword>
<evidence type="ECO:0000256" key="4">
    <source>
        <dbReference type="ARBA" id="ARBA00022729"/>
    </source>
</evidence>
<evidence type="ECO:0000256" key="8">
    <source>
        <dbReference type="ARBA" id="ARBA00023157"/>
    </source>
</evidence>
<dbReference type="GO" id="GO:0004197">
    <property type="term" value="F:cysteine-type endopeptidase activity"/>
    <property type="evidence" value="ECO:0007669"/>
    <property type="project" value="UniProtKB-EC"/>
</dbReference>
<comment type="caution">
    <text evidence="15">The sequence shown here is derived from an EMBL/GenBank/DDBJ whole genome shotgun (WGS) entry which is preliminary data.</text>
</comment>
<evidence type="ECO:0000256" key="9">
    <source>
        <dbReference type="ARBA" id="ARBA00036319"/>
    </source>
</evidence>
<dbReference type="InterPro" id="IPR013201">
    <property type="entry name" value="Prot_inhib_I29"/>
</dbReference>
<feature type="domain" description="Cathepsin propeptide inhibitor" evidence="14">
    <location>
        <begin position="31"/>
        <end position="87"/>
    </location>
</feature>
<keyword evidence="7" id="KW-0865">Zymogen</keyword>
<keyword evidence="5" id="KW-0378">Hydrolase</keyword>
<proteinExistence type="predicted"/>
<evidence type="ECO:0000256" key="1">
    <source>
        <dbReference type="ARBA" id="ARBA00004613"/>
    </source>
</evidence>
<keyword evidence="3" id="KW-0645">Protease</keyword>
<feature type="chain" id="PRO_5035713424" description="cathepsin L" evidence="12">
    <location>
        <begin position="24"/>
        <end position="304"/>
    </location>
</feature>
<dbReference type="AlphaFoldDB" id="A0A8S1NHX5"/>
<evidence type="ECO:0000256" key="2">
    <source>
        <dbReference type="ARBA" id="ARBA00022525"/>
    </source>
</evidence>
<dbReference type="EMBL" id="CAJJDM010000090">
    <property type="protein sequence ID" value="CAD8090899.1"/>
    <property type="molecule type" value="Genomic_DNA"/>
</dbReference>
<dbReference type="CDD" id="cd02248">
    <property type="entry name" value="Peptidase_C1A"/>
    <property type="match status" value="1"/>
</dbReference>
<dbReference type="SMART" id="SM00848">
    <property type="entry name" value="Inhibitor_I29"/>
    <property type="match status" value="1"/>
</dbReference>
<comment type="subcellular location">
    <subcellularLocation>
        <location evidence="1">Secreted</location>
    </subcellularLocation>
</comment>
<evidence type="ECO:0000256" key="10">
    <source>
        <dbReference type="ARBA" id="ARBA00038911"/>
    </source>
</evidence>
<comment type="catalytic activity">
    <reaction evidence="9">
        <text>Specificity close to that of papain. As compared to cathepsin B, cathepsin L exhibits higher activity toward protein substrates, but has little activity on Z-Arg-Arg-NHMec, and no peptidyl-dipeptidase activity.</text>
        <dbReference type="EC" id="3.4.22.15"/>
    </reaction>
</comment>
<gene>
    <name evidence="15" type="ORF">PPRIM_AZ9-3.1.T0870009</name>
</gene>
<evidence type="ECO:0000256" key="11">
    <source>
        <dbReference type="ARBA" id="ARBA00053662"/>
    </source>
</evidence>
<feature type="signal peptide" evidence="12">
    <location>
        <begin position="1"/>
        <end position="23"/>
    </location>
</feature>